<protein>
    <submittedName>
        <fullName evidence="3">Uncharacterized protein</fullName>
    </submittedName>
</protein>
<keyword evidence="2" id="KW-1133">Transmembrane helix</keyword>
<keyword evidence="2" id="KW-0812">Transmembrane</keyword>
<keyword evidence="2" id="KW-0472">Membrane</keyword>
<feature type="transmembrane region" description="Helical" evidence="2">
    <location>
        <begin position="35"/>
        <end position="55"/>
    </location>
</feature>
<gene>
    <name evidence="3" type="ORF">Q5H93_00770</name>
</gene>
<proteinExistence type="predicted"/>
<sequence length="74" mass="8245">MPTTTTKESPYRRPYKSRRRREAAKLEGDKKDGKMLLRLLAVMVVALIVALALIFKDIGKSQMAMDPPTALGAQ</sequence>
<dbReference type="EMBL" id="JAUQSY010000001">
    <property type="protein sequence ID" value="MDO7873246.1"/>
    <property type="molecule type" value="Genomic_DNA"/>
</dbReference>
<evidence type="ECO:0000313" key="4">
    <source>
        <dbReference type="Proteomes" id="UP001176429"/>
    </source>
</evidence>
<keyword evidence="4" id="KW-1185">Reference proteome</keyword>
<evidence type="ECO:0000256" key="2">
    <source>
        <dbReference type="SAM" id="Phobius"/>
    </source>
</evidence>
<comment type="caution">
    <text evidence="3">The sequence shown here is derived from an EMBL/GenBank/DDBJ whole genome shotgun (WGS) entry which is preliminary data.</text>
</comment>
<accession>A0ABT9B4P8</accession>
<feature type="compositionally biased region" description="Basic residues" evidence="1">
    <location>
        <begin position="13"/>
        <end position="22"/>
    </location>
</feature>
<organism evidence="3 4">
    <name type="scientific">Hymenobacter aranciens</name>
    <dbReference type="NCBI Taxonomy" id="3063996"/>
    <lineage>
        <taxon>Bacteria</taxon>
        <taxon>Pseudomonadati</taxon>
        <taxon>Bacteroidota</taxon>
        <taxon>Cytophagia</taxon>
        <taxon>Cytophagales</taxon>
        <taxon>Hymenobacteraceae</taxon>
        <taxon>Hymenobacter</taxon>
    </lineage>
</organism>
<dbReference type="Proteomes" id="UP001176429">
    <property type="component" value="Unassembled WGS sequence"/>
</dbReference>
<dbReference type="RefSeq" id="WP_305004560.1">
    <property type="nucleotide sequence ID" value="NZ_JAUQSY010000001.1"/>
</dbReference>
<name>A0ABT9B4P8_9BACT</name>
<feature type="region of interest" description="Disordered" evidence="1">
    <location>
        <begin position="1"/>
        <end position="28"/>
    </location>
</feature>
<reference evidence="3" key="1">
    <citation type="submission" date="2023-07" db="EMBL/GenBank/DDBJ databases">
        <authorList>
            <person name="Kim M.K."/>
        </authorList>
    </citation>
    <scope>NUCLEOTIDE SEQUENCE</scope>
    <source>
        <strain evidence="3">ASUV-10-1</strain>
    </source>
</reference>
<evidence type="ECO:0000256" key="1">
    <source>
        <dbReference type="SAM" id="MobiDB-lite"/>
    </source>
</evidence>
<evidence type="ECO:0000313" key="3">
    <source>
        <dbReference type="EMBL" id="MDO7873246.1"/>
    </source>
</evidence>